<dbReference type="EMBL" id="CP112932">
    <property type="protein sequence ID" value="WPY00322.1"/>
    <property type="molecule type" value="Genomic_DNA"/>
</dbReference>
<evidence type="ECO:0000256" key="4">
    <source>
        <dbReference type="ARBA" id="ARBA00022781"/>
    </source>
</evidence>
<name>A0ABZ0UUL3_9RICK</name>
<gene>
    <name evidence="8" type="ORF">Trichorick_00194</name>
</gene>
<evidence type="ECO:0000256" key="1">
    <source>
        <dbReference type="ARBA" id="ARBA00004370"/>
    </source>
</evidence>
<dbReference type="Proteomes" id="UP001326613">
    <property type="component" value="Chromosome"/>
</dbReference>
<keyword evidence="7" id="KW-0175">Coiled coil</keyword>
<dbReference type="InterPro" id="IPR008688">
    <property type="entry name" value="ATP_synth_Bsub_B/MI25"/>
</dbReference>
<dbReference type="Pfam" id="PF05405">
    <property type="entry name" value="Mt_ATP-synt_B"/>
    <property type="match status" value="1"/>
</dbReference>
<reference evidence="8 9" key="1">
    <citation type="submission" date="2022-10" db="EMBL/GenBank/DDBJ databases">
        <title>Host association and intracellularity evolved multiple times independently in the Rickettsiales.</title>
        <authorList>
            <person name="Castelli M."/>
            <person name="Nardi T."/>
            <person name="Gammuto L."/>
            <person name="Bellinzona G."/>
            <person name="Sabaneyeva E."/>
            <person name="Potekhin A."/>
            <person name="Serra V."/>
            <person name="Petroni G."/>
            <person name="Sassera D."/>
        </authorList>
    </citation>
    <scope>NUCLEOTIDE SEQUENCE [LARGE SCALE GENOMIC DNA]</scope>
    <source>
        <strain evidence="8 9">Kr 154-4</strain>
    </source>
</reference>
<evidence type="ECO:0000256" key="2">
    <source>
        <dbReference type="ARBA" id="ARBA00022448"/>
    </source>
</evidence>
<sequence length="158" mass="18185">MMSFFNESFCLAICFLIFLYFAYRPIKASIVKALNDRIELIKAQLLEAQSLKNDAELLLNKAEQQLNQLPSIREKMMLEAKASADFLFDKQNQEIEALLEYKKSETINALNNQKLQAYDQLRTELITDVRKLVTAYFKASNNVSLSDIEIAKNLHGKD</sequence>
<dbReference type="CDD" id="cd06503">
    <property type="entry name" value="ATP-synt_Fo_b"/>
    <property type="match status" value="1"/>
</dbReference>
<keyword evidence="4" id="KW-0375">Hydrogen ion transport</keyword>
<keyword evidence="9" id="KW-1185">Reference proteome</keyword>
<accession>A0ABZ0UUL3</accession>
<keyword evidence="6" id="KW-0472">Membrane</keyword>
<evidence type="ECO:0000313" key="9">
    <source>
        <dbReference type="Proteomes" id="UP001326613"/>
    </source>
</evidence>
<evidence type="ECO:0000313" key="8">
    <source>
        <dbReference type="EMBL" id="WPY00322.1"/>
    </source>
</evidence>
<comment type="subcellular location">
    <subcellularLocation>
        <location evidence="1">Membrane</location>
    </subcellularLocation>
</comment>
<evidence type="ECO:0000256" key="7">
    <source>
        <dbReference type="SAM" id="Coils"/>
    </source>
</evidence>
<evidence type="ECO:0000256" key="5">
    <source>
        <dbReference type="ARBA" id="ARBA00023065"/>
    </source>
</evidence>
<keyword evidence="3" id="KW-0138">CF(0)</keyword>
<evidence type="ECO:0000256" key="6">
    <source>
        <dbReference type="ARBA" id="ARBA00023136"/>
    </source>
</evidence>
<protein>
    <submittedName>
        <fullName evidence="8">ATP synthase subunit b</fullName>
    </submittedName>
</protein>
<evidence type="ECO:0000256" key="3">
    <source>
        <dbReference type="ARBA" id="ARBA00022547"/>
    </source>
</evidence>
<feature type="coiled-coil region" evidence="7">
    <location>
        <begin position="31"/>
        <end position="68"/>
    </location>
</feature>
<proteinExistence type="predicted"/>
<organism evidence="8 9">
    <name type="scientific">Candidatus Trichorickettsia mobilis</name>
    <dbReference type="NCBI Taxonomy" id="1346319"/>
    <lineage>
        <taxon>Bacteria</taxon>
        <taxon>Pseudomonadati</taxon>
        <taxon>Pseudomonadota</taxon>
        <taxon>Alphaproteobacteria</taxon>
        <taxon>Rickettsiales</taxon>
        <taxon>Rickettsiaceae</taxon>
        <taxon>Rickettsieae</taxon>
        <taxon>Candidatus Trichorickettsia</taxon>
    </lineage>
</organism>
<keyword evidence="5" id="KW-0406">Ion transport</keyword>
<keyword evidence="2" id="KW-0813">Transport</keyword>